<sequence length="129" mass="13663">MLEAWDVAREAAAAETFGQPRLLRFAHPDGEATTLALADRDAAAWAEAIDARAGLATLPGLALCLRLLALVDILPRAPFLAPLWTLTREGAEFHPALIEAAAAMPLDRGARFDAEGLRALLSKAIPAEA</sequence>
<proteinExistence type="predicted"/>
<evidence type="ECO:0000313" key="1">
    <source>
        <dbReference type="EMBL" id="MBR0653723.1"/>
    </source>
</evidence>
<keyword evidence="2" id="KW-1185">Reference proteome</keyword>
<dbReference type="EMBL" id="JAAEDH010000001">
    <property type="protein sequence ID" value="MBR0653723.1"/>
    <property type="molecule type" value="Genomic_DNA"/>
</dbReference>
<dbReference type="Proteomes" id="UP001196068">
    <property type="component" value="Unassembled WGS sequence"/>
</dbReference>
<dbReference type="AlphaFoldDB" id="A0AAF1JVJ3"/>
<organism evidence="1 2">
    <name type="scientific">Plastoroseomonas arctica</name>
    <dbReference type="NCBI Taxonomy" id="1509237"/>
    <lineage>
        <taxon>Bacteria</taxon>
        <taxon>Pseudomonadati</taxon>
        <taxon>Pseudomonadota</taxon>
        <taxon>Alphaproteobacteria</taxon>
        <taxon>Acetobacterales</taxon>
        <taxon>Acetobacteraceae</taxon>
        <taxon>Plastoroseomonas</taxon>
    </lineage>
</organism>
<protein>
    <submittedName>
        <fullName evidence="1">Uncharacterized protein</fullName>
    </submittedName>
</protein>
<name>A0AAF1JVJ3_9PROT</name>
<reference evidence="1" key="1">
    <citation type="submission" date="2020-01" db="EMBL/GenBank/DDBJ databases">
        <authorList>
            <person name="Rat A."/>
        </authorList>
    </citation>
    <scope>NUCLEOTIDE SEQUENCE</scope>
    <source>
        <strain evidence="1">LMG 28251</strain>
    </source>
</reference>
<accession>A0AAF1JVJ3</accession>
<evidence type="ECO:0000313" key="2">
    <source>
        <dbReference type="Proteomes" id="UP001196068"/>
    </source>
</evidence>
<reference evidence="1" key="2">
    <citation type="journal article" date="2021" name="Syst. Appl. Microbiol.">
        <title>Roseomonas hellenica sp. nov., isolated from roots of wild-growing Alkanna tinctoria.</title>
        <authorList>
            <person name="Rat A."/>
            <person name="Naranjo H.D."/>
            <person name="Lebbe L."/>
            <person name="Cnockaert M."/>
            <person name="Krigas N."/>
            <person name="Grigoriadou K."/>
            <person name="Maloupa E."/>
            <person name="Willems A."/>
        </authorList>
    </citation>
    <scope>NUCLEOTIDE SEQUENCE</scope>
    <source>
        <strain evidence="1">LMG 28251</strain>
    </source>
</reference>
<comment type="caution">
    <text evidence="1">The sequence shown here is derived from an EMBL/GenBank/DDBJ whole genome shotgun (WGS) entry which is preliminary data.</text>
</comment>
<gene>
    <name evidence="1" type="ORF">GXW79_01385</name>
</gene>